<reference evidence="15 16" key="1">
    <citation type="journal article" date="2014" name="Int. J. Syst. Evol. Microbiol.">
        <title>Complete genome sequence of Corynebacterium casei LMG S-19264T (=DSM 44701T), isolated from a smear-ripened cheese.</title>
        <authorList>
            <consortium name="US DOE Joint Genome Institute (JGI-PGF)"/>
            <person name="Walter F."/>
            <person name="Albersmeier A."/>
            <person name="Kalinowski J."/>
            <person name="Ruckert C."/>
        </authorList>
    </citation>
    <scope>NUCLEOTIDE SEQUENCE [LARGE SCALE GENOMIC DNA]</scope>
    <source>
        <strain evidence="15 16">NBRC 110095</strain>
    </source>
</reference>
<dbReference type="InterPro" id="IPR036942">
    <property type="entry name" value="Beta-barrel_TonB_sf"/>
</dbReference>
<comment type="caution">
    <text evidence="15">The sequence shown here is derived from an EMBL/GenBank/DDBJ whole genome shotgun (WGS) entry which is preliminary data.</text>
</comment>
<evidence type="ECO:0000256" key="12">
    <source>
        <dbReference type="SAM" id="MobiDB-lite"/>
    </source>
</evidence>
<evidence type="ECO:0000259" key="14">
    <source>
        <dbReference type="SMART" id="SM00965"/>
    </source>
</evidence>
<dbReference type="InterPro" id="IPR039426">
    <property type="entry name" value="TonB-dep_rcpt-like"/>
</dbReference>
<name>A0AA37WN33_9GAMM</name>
<dbReference type="PANTHER" id="PTHR47234">
    <property type="match status" value="1"/>
</dbReference>
<feature type="region of interest" description="Disordered" evidence="12">
    <location>
        <begin position="527"/>
        <end position="553"/>
    </location>
</feature>
<feature type="signal peptide" evidence="13">
    <location>
        <begin position="1"/>
        <end position="23"/>
    </location>
</feature>
<keyword evidence="9 10" id="KW-0998">Cell outer membrane</keyword>
<keyword evidence="6" id="KW-0408">Iron</keyword>
<dbReference type="PROSITE" id="PS52016">
    <property type="entry name" value="TONB_DEPENDENT_REC_3"/>
    <property type="match status" value="1"/>
</dbReference>
<keyword evidence="2 10" id="KW-0813">Transport</keyword>
<dbReference type="EMBL" id="BSPD01000087">
    <property type="protein sequence ID" value="GLS27694.1"/>
    <property type="molecule type" value="Genomic_DNA"/>
</dbReference>
<evidence type="ECO:0000256" key="8">
    <source>
        <dbReference type="ARBA" id="ARBA00023136"/>
    </source>
</evidence>
<keyword evidence="3 10" id="KW-1134">Transmembrane beta strand</keyword>
<comment type="subcellular location">
    <subcellularLocation>
        <location evidence="1 10">Cell outer membrane</location>
        <topology evidence="1 10">Multi-pass membrane protein</topology>
    </subcellularLocation>
</comment>
<keyword evidence="4" id="KW-0406">Ion transport</keyword>
<dbReference type="AlphaFoldDB" id="A0AA37WN33"/>
<evidence type="ECO:0000256" key="9">
    <source>
        <dbReference type="ARBA" id="ARBA00023237"/>
    </source>
</evidence>
<organism evidence="15 16">
    <name type="scientific">Marinibactrum halimedae</name>
    <dbReference type="NCBI Taxonomy" id="1444977"/>
    <lineage>
        <taxon>Bacteria</taxon>
        <taxon>Pseudomonadati</taxon>
        <taxon>Pseudomonadota</taxon>
        <taxon>Gammaproteobacteria</taxon>
        <taxon>Cellvibrionales</taxon>
        <taxon>Cellvibrionaceae</taxon>
        <taxon>Marinibactrum</taxon>
    </lineage>
</organism>
<evidence type="ECO:0000256" key="3">
    <source>
        <dbReference type="ARBA" id="ARBA00022452"/>
    </source>
</evidence>
<keyword evidence="8 10" id="KW-0472">Membrane</keyword>
<evidence type="ECO:0000256" key="10">
    <source>
        <dbReference type="PROSITE-ProRule" id="PRU01360"/>
    </source>
</evidence>
<evidence type="ECO:0000256" key="13">
    <source>
        <dbReference type="SAM" id="SignalP"/>
    </source>
</evidence>
<evidence type="ECO:0000256" key="6">
    <source>
        <dbReference type="ARBA" id="ARBA00023004"/>
    </source>
</evidence>
<evidence type="ECO:0000256" key="2">
    <source>
        <dbReference type="ARBA" id="ARBA00022448"/>
    </source>
</evidence>
<keyword evidence="4" id="KW-0410">Iron transport</keyword>
<dbReference type="InterPro" id="IPR000531">
    <property type="entry name" value="Beta-barrel_TonB"/>
</dbReference>
<evidence type="ECO:0000313" key="15">
    <source>
        <dbReference type="EMBL" id="GLS27694.1"/>
    </source>
</evidence>
<dbReference type="SMART" id="SM00965">
    <property type="entry name" value="STN"/>
    <property type="match status" value="1"/>
</dbReference>
<dbReference type="InterPro" id="IPR012910">
    <property type="entry name" value="Plug_dom"/>
</dbReference>
<dbReference type="CDD" id="cd01347">
    <property type="entry name" value="ligand_gated_channel"/>
    <property type="match status" value="1"/>
</dbReference>
<dbReference type="GO" id="GO:0006826">
    <property type="term" value="P:iron ion transport"/>
    <property type="evidence" value="ECO:0007669"/>
    <property type="project" value="UniProtKB-KW"/>
</dbReference>
<dbReference type="Gene3D" id="2.170.130.10">
    <property type="entry name" value="TonB-dependent receptor, plug domain"/>
    <property type="match status" value="1"/>
</dbReference>
<keyword evidence="5 10" id="KW-0812">Transmembrane</keyword>
<evidence type="ECO:0000256" key="4">
    <source>
        <dbReference type="ARBA" id="ARBA00022496"/>
    </source>
</evidence>
<dbReference type="SUPFAM" id="SSF56935">
    <property type="entry name" value="Porins"/>
    <property type="match status" value="1"/>
</dbReference>
<protein>
    <submittedName>
        <fullName evidence="15">TonB-dependent receptor</fullName>
    </submittedName>
</protein>
<feature type="chain" id="PRO_5041424957" evidence="13">
    <location>
        <begin position="24"/>
        <end position="908"/>
    </location>
</feature>
<gene>
    <name evidence="15" type="ORF">GCM10007877_34130</name>
</gene>
<keyword evidence="7 11" id="KW-0798">TonB box</keyword>
<proteinExistence type="inferred from homology"/>
<dbReference type="Proteomes" id="UP001156870">
    <property type="component" value="Unassembled WGS sequence"/>
</dbReference>
<keyword evidence="15" id="KW-0675">Receptor</keyword>
<evidence type="ECO:0000256" key="7">
    <source>
        <dbReference type="ARBA" id="ARBA00023077"/>
    </source>
</evidence>
<comment type="similarity">
    <text evidence="10 11">Belongs to the TonB-dependent receptor family.</text>
</comment>
<feature type="domain" description="Secretin/TonB short N-terminal" evidence="14">
    <location>
        <begin position="46"/>
        <end position="98"/>
    </location>
</feature>
<dbReference type="InterPro" id="IPR011662">
    <property type="entry name" value="Secretin/TonB_short_N"/>
</dbReference>
<sequence length="908" mass="98905">MKLNRLFTATMLVSACASLPAYALEYKIPEQNLDSALKKFAQQANVDVFFSPESTKGLKNKAIEGDYPTTVEALKILLEGTGLTYIVGKDGAIAVRKTLQKNKDKNITTIDDSLNNDTVSQNRVENIRQRSTTPGVIEEIVVTVGSRNAEGRSQMDSPVPVDLIPLNQLLSRSGNIDLNAILHTLSPSFNANRQHGADGSDHIDPASLRGLGPDQLLVLINGKRRHNSSLINIFGSSGKGNVGTDMNAIPVSAIKNIEVLRDGAAAQYGSDAIAGVINIVLKEEEGTQFSFQTGQYDTDYNSPAGDFSATDGDTIQLLASHTIAFDNSGFLNLSFDYQDRDNTNRTYGVGSEPLRSIGSSQVENTSGFFNLALPLGEDSEFYSFGGISRREGLAGAFTRTADSARNIASIYPNGFVPNIGSDIFDDSLAIGINGGWKGWSYDISNTYGKNRFEYTVSNTLNASLGALSPTEFDAGGFEFSQNTINVDLSRQYDVLYALNIAGGFEFRNENYRIFAGEEGSFILGNEPPINGSPRPAGSQGFPGFTPENATDQDRDSQSVYFDAELEINDALMLGAAIRAEDYSDFGNTVNYKLVGRWYVSDNLALRFGYNTGFRAPSLHQLYFNTTFTDVEFNSDTNELVTQDELLAANDSDISRTIGVPQLDAENSDSFSVGFTWSLFDSVDITLDAYRIDIEDRVVLTKGISQSRLASINSTDALAFLEANNIASVQFFVNAIDTKTQGIDLTISHDTEVGLANLSTFFGVNYNNTNVVGEPNTPEAFQGLEGRFLARRERKFIESGAPNLKASLSSIYELNNFSIGSQITYFGDVNHAASSGNPEDDQFYAPKTTVDLNFSYHVNDAITLTAGANNIFDQYPDEQNPDLVSGALWRSVQMGINGRFLFLRASADF</sequence>
<evidence type="ECO:0000256" key="5">
    <source>
        <dbReference type="ARBA" id="ARBA00022692"/>
    </source>
</evidence>
<dbReference type="Gene3D" id="3.55.50.30">
    <property type="match status" value="1"/>
</dbReference>
<evidence type="ECO:0000256" key="1">
    <source>
        <dbReference type="ARBA" id="ARBA00004571"/>
    </source>
</evidence>
<dbReference type="PROSITE" id="PS51257">
    <property type="entry name" value="PROKAR_LIPOPROTEIN"/>
    <property type="match status" value="1"/>
</dbReference>
<dbReference type="InterPro" id="IPR037066">
    <property type="entry name" value="Plug_dom_sf"/>
</dbReference>
<evidence type="ECO:0000256" key="11">
    <source>
        <dbReference type="RuleBase" id="RU003357"/>
    </source>
</evidence>
<dbReference type="RefSeq" id="WP_232593438.1">
    <property type="nucleotide sequence ID" value="NZ_BSPD01000087.1"/>
</dbReference>
<keyword evidence="16" id="KW-1185">Reference proteome</keyword>
<dbReference type="PANTHER" id="PTHR47234:SF3">
    <property type="entry name" value="SECRETIN_TONB SHORT N-TERMINAL DOMAIN-CONTAINING PROTEIN"/>
    <property type="match status" value="1"/>
</dbReference>
<dbReference type="Gene3D" id="2.40.170.20">
    <property type="entry name" value="TonB-dependent receptor, beta-barrel domain"/>
    <property type="match status" value="1"/>
</dbReference>
<dbReference type="Pfam" id="PF00593">
    <property type="entry name" value="TonB_dep_Rec_b-barrel"/>
    <property type="match status" value="1"/>
</dbReference>
<dbReference type="Pfam" id="PF07715">
    <property type="entry name" value="Plug"/>
    <property type="match status" value="1"/>
</dbReference>
<evidence type="ECO:0000313" key="16">
    <source>
        <dbReference type="Proteomes" id="UP001156870"/>
    </source>
</evidence>
<dbReference type="GO" id="GO:0009279">
    <property type="term" value="C:cell outer membrane"/>
    <property type="evidence" value="ECO:0007669"/>
    <property type="project" value="UniProtKB-SubCell"/>
</dbReference>
<accession>A0AA37WN33</accession>
<keyword evidence="13" id="KW-0732">Signal</keyword>